<dbReference type="InterPro" id="IPR009016">
    <property type="entry name" value="Fe_hydrogenase"/>
</dbReference>
<dbReference type="GO" id="GO:0006888">
    <property type="term" value="P:endoplasmic reticulum to Golgi vesicle-mediated transport"/>
    <property type="evidence" value="ECO:0007669"/>
    <property type="project" value="InterPro"/>
</dbReference>
<dbReference type="InterPro" id="IPR011012">
    <property type="entry name" value="Longin-like_dom_sf"/>
</dbReference>
<comment type="similarity">
    <text evidence="2">Belongs to the NARF family.</text>
</comment>
<feature type="domain" description="Iron hydrogenase large subunit C-terminal" evidence="6">
    <location>
        <begin position="203"/>
        <end position="481"/>
    </location>
</feature>
<keyword evidence="4" id="KW-0813">Transport</keyword>
<evidence type="ECO:0000256" key="1">
    <source>
        <dbReference type="ARBA" id="ARBA00004556"/>
    </source>
</evidence>
<dbReference type="EMBL" id="UYRW01001708">
    <property type="protein sequence ID" value="VDK80097.1"/>
    <property type="molecule type" value="Genomic_DNA"/>
</dbReference>
<keyword evidence="4" id="KW-0931">ER-Golgi transport</keyword>
<evidence type="ECO:0000259" key="6">
    <source>
        <dbReference type="Pfam" id="PF02906"/>
    </source>
</evidence>
<dbReference type="OrthoDB" id="10253113at2759"/>
<name>A0A182ECX6_ONCOC</name>
<dbReference type="STRING" id="42157.A0A182ECX6"/>
<gene>
    <name evidence="7" type="ORF">NOO_LOCUS4799</name>
    <name evidence="8" type="ORF">NOO_LOCUS5924</name>
</gene>
<accession>A0A182ECX6</accession>
<dbReference type="Gene3D" id="3.40.950.10">
    <property type="entry name" value="Fe-only Hydrogenase (Larger Subunit), Chain L, domain 3"/>
    <property type="match status" value="1"/>
</dbReference>
<evidence type="ECO:0000313" key="11">
    <source>
        <dbReference type="WBParaSite" id="nOo.2.0.1.t05924-RA"/>
    </source>
</evidence>
<dbReference type="Gene3D" id="3.30.450.70">
    <property type="match status" value="1"/>
</dbReference>
<dbReference type="EMBL" id="UYRW01001146">
    <property type="protein sequence ID" value="VDK74606.1"/>
    <property type="molecule type" value="Genomic_DNA"/>
</dbReference>
<evidence type="ECO:0000256" key="5">
    <source>
        <dbReference type="ARBA" id="ARBA00025700"/>
    </source>
</evidence>
<dbReference type="SUPFAM" id="SSF64356">
    <property type="entry name" value="SNARE-like"/>
    <property type="match status" value="1"/>
</dbReference>
<keyword evidence="9" id="KW-1185">Reference proteome</keyword>
<proteinExistence type="inferred from homology"/>
<evidence type="ECO:0000313" key="10">
    <source>
        <dbReference type="WBParaSite" id="nOo.2.0.1.t04799-RA"/>
    </source>
</evidence>
<evidence type="ECO:0000256" key="3">
    <source>
        <dbReference type="ARBA" id="ARBA00006626"/>
    </source>
</evidence>
<dbReference type="InterPro" id="IPR004108">
    <property type="entry name" value="Fe_hydrogenase_lsu_C"/>
</dbReference>
<evidence type="ECO:0000256" key="2">
    <source>
        <dbReference type="ARBA" id="ARBA00006596"/>
    </source>
</evidence>
<comment type="similarity">
    <text evidence="3">Belongs to the TRAPP small subunits family. Sedlin subfamily.</text>
</comment>
<dbReference type="Gene3D" id="3.40.50.1780">
    <property type="match status" value="1"/>
</dbReference>
<dbReference type="GO" id="GO:0048471">
    <property type="term" value="C:perinuclear region of cytoplasm"/>
    <property type="evidence" value="ECO:0007669"/>
    <property type="project" value="UniProtKB-SubCell"/>
</dbReference>
<evidence type="ECO:0000256" key="4">
    <source>
        <dbReference type="ARBA" id="ARBA00022892"/>
    </source>
</evidence>
<organism evidence="11">
    <name type="scientific">Onchocerca ochengi</name>
    <name type="common">Filarial nematode worm</name>
    <dbReference type="NCBI Taxonomy" id="42157"/>
    <lineage>
        <taxon>Eukaryota</taxon>
        <taxon>Metazoa</taxon>
        <taxon>Ecdysozoa</taxon>
        <taxon>Nematoda</taxon>
        <taxon>Chromadorea</taxon>
        <taxon>Rhabditida</taxon>
        <taxon>Spirurina</taxon>
        <taxon>Spiruromorpha</taxon>
        <taxon>Filarioidea</taxon>
        <taxon>Onchocercidae</taxon>
        <taxon>Onchocerca</taxon>
    </lineage>
</organism>
<evidence type="ECO:0000313" key="8">
    <source>
        <dbReference type="EMBL" id="VDK80097.1"/>
    </source>
</evidence>
<dbReference type="PANTHER" id="PTHR11615">
    <property type="entry name" value="NITRATE, FORMATE, IRON DEHYDROGENASE"/>
    <property type="match status" value="1"/>
</dbReference>
<dbReference type="InterPro" id="IPR006722">
    <property type="entry name" value="Sedlin"/>
</dbReference>
<dbReference type="InterPro" id="IPR050340">
    <property type="entry name" value="Cytosolic_Fe-S_CAF"/>
</dbReference>
<reference evidence="7 9" key="2">
    <citation type="submission" date="2018-08" db="EMBL/GenBank/DDBJ databases">
        <authorList>
            <person name="Laetsch R D."/>
            <person name="Stevens L."/>
            <person name="Kumar S."/>
            <person name="Blaxter L. M."/>
        </authorList>
    </citation>
    <scope>NUCLEOTIDE SEQUENCE [LARGE SCALE GENOMIC DNA]</scope>
</reference>
<evidence type="ECO:0000313" key="7">
    <source>
        <dbReference type="EMBL" id="VDK74606.1"/>
    </source>
</evidence>
<evidence type="ECO:0000313" key="9">
    <source>
        <dbReference type="Proteomes" id="UP000271087"/>
    </source>
</evidence>
<dbReference type="WBParaSite" id="nOo.2.0.1.t04799-RA">
    <property type="protein sequence ID" value="nOo.2.0.1.t04799-RA"/>
    <property type="gene ID" value="nOo.2.0.1.g04799"/>
</dbReference>
<comment type="subcellular location">
    <subcellularLocation>
        <location evidence="1">Cytoplasm</location>
        <location evidence="1">Perinuclear region</location>
    </subcellularLocation>
</comment>
<reference evidence="10 11" key="1">
    <citation type="submission" date="2016-06" db="UniProtKB">
        <authorList>
            <consortium name="WormBaseParasite"/>
        </authorList>
    </citation>
    <scope>IDENTIFICATION</scope>
</reference>
<dbReference type="Proteomes" id="UP000271087">
    <property type="component" value="Unassembled WGS sequence"/>
</dbReference>
<comment type="function">
    <text evidence="5">Component of the cytosolic iron-sulfur (Fe/S) protein assembly machinery. Required for maturation of extramitochondrial Fe/S proteins.</text>
</comment>
<sequence length="551" mass="61808">MVVSVAIIAKDSSPLYLNVNEKESSREFDIQMFIYCSLDIVDEKVFGANKTLELYLGPLISDQNFKSFGYVTSTNVKMIIVTEVGDVSLKDQDIRSDNLLNQKMDDDGFGFSGIIKISNVSDFIAPSQACILPLQSKESDMEVQIRVRSRSKKIDDNTMKKVAVTLKDCLACSGCITTAETILIKEQSKTKFLESLAEAHLSVVTVSPQSIASIAHKRGYQLSEAAKLIARIFKNMGIKYVVDSSFGRLLTLSLSYDEFKKMQLQRPVFTGVCPGFVCYAEKTHGTLLIPHISRVKSPQAMMGALVKDYLARKLDVRPEKIFHASVMPCFDKKLEAARSHSGNHSYYREVDCVLSTGEVDEILDEYSAAENLLISGKISWLNALENGKIINSEGGSSGGYAEYIVKKFVAESERPLQLKRTTKDKNWEIIEVMDSETKVLAVAKCYGFRNIQNQVQKLKRSKCDYDYVEIMACPSGCINGGGQIRGASSEERKQILDAIELLNSDDNPEMEDELERVKKEWSMLNPDWMNLLYTQYHAVEKSDADRISTNW</sequence>
<protein>
    <submittedName>
        <fullName evidence="10 11">Fe_hyd_lg_C domain-containing protein</fullName>
    </submittedName>
</protein>
<dbReference type="Pfam" id="PF04628">
    <property type="entry name" value="Sedlin_N"/>
    <property type="match status" value="1"/>
</dbReference>
<dbReference type="SUPFAM" id="SSF53920">
    <property type="entry name" value="Fe-only hydrogenase"/>
    <property type="match status" value="1"/>
</dbReference>
<dbReference type="AlphaFoldDB" id="A0A182ECX6"/>
<dbReference type="WBParaSite" id="nOo.2.0.1.t05924-RA">
    <property type="protein sequence ID" value="nOo.2.0.1.t05924-RA"/>
    <property type="gene ID" value="nOo.2.0.1.g05924"/>
</dbReference>
<dbReference type="Pfam" id="PF02906">
    <property type="entry name" value="Fe_hyd_lg_C"/>
    <property type="match status" value="1"/>
</dbReference>